<dbReference type="Pfam" id="PF00291">
    <property type="entry name" value="PALP"/>
    <property type="match status" value="1"/>
</dbReference>
<gene>
    <name evidence="6" type="ORF">FHS79_000171</name>
</gene>
<evidence type="ECO:0000256" key="1">
    <source>
        <dbReference type="ARBA" id="ARBA00001933"/>
    </source>
</evidence>
<dbReference type="GO" id="GO:0003941">
    <property type="term" value="F:L-serine ammonia-lyase activity"/>
    <property type="evidence" value="ECO:0007669"/>
    <property type="project" value="TreeGrafter"/>
</dbReference>
<dbReference type="GO" id="GO:0006567">
    <property type="term" value="P:L-threonine catabolic process"/>
    <property type="evidence" value="ECO:0007669"/>
    <property type="project" value="TreeGrafter"/>
</dbReference>
<dbReference type="InterPro" id="IPR000634">
    <property type="entry name" value="Ser/Thr_deHydtase_PyrdxlP-BS"/>
</dbReference>
<dbReference type="Proteomes" id="UP000538147">
    <property type="component" value="Unassembled WGS sequence"/>
</dbReference>
<dbReference type="SUPFAM" id="SSF53686">
    <property type="entry name" value="Tryptophan synthase beta subunit-like PLP-dependent enzymes"/>
    <property type="match status" value="1"/>
</dbReference>
<accession>A0A841L0T7</accession>
<organism evidence="6 7">
    <name type="scientific">Polymorphobacter multimanifer</name>
    <dbReference type="NCBI Taxonomy" id="1070431"/>
    <lineage>
        <taxon>Bacteria</taxon>
        <taxon>Pseudomonadati</taxon>
        <taxon>Pseudomonadota</taxon>
        <taxon>Alphaproteobacteria</taxon>
        <taxon>Sphingomonadales</taxon>
        <taxon>Sphingosinicellaceae</taxon>
        <taxon>Polymorphobacter</taxon>
    </lineage>
</organism>
<dbReference type="Gene3D" id="3.40.50.1100">
    <property type="match status" value="2"/>
</dbReference>
<sequence length="326" mass="33379">MVPHPLSTPLTHTEVVEAAARLLGTAVRTPLLRCDALDAATGGRVFLKPECLQRTGSFKFRGAYNRLSSLSQAERDGGVVAYSSGNHAQGVAAAARLLGLRAAIIMPSDAPSLKVERTRADGAEIIFYDRLTESREALAATLAETRGATIIPPFDDRHVAAGQGTSGLEVAEDLAAMGITADLALVCCGGGGLTAGFAIGSGLPTIAVEPQGYDDVGLSLAAGHIIPVSNPGPTRCDALQTLRMGELTFATLAAVGARGIWVTEAEAARAVAFAFRELKLVVEPGGAVALAAALAGTVDLHGKTAIVMLSGGNVDPKVFADCLAQS</sequence>
<name>A0A841L0T7_9SPHN</name>
<comment type="cofactor">
    <cofactor evidence="1">
        <name>pyridoxal 5'-phosphate</name>
        <dbReference type="ChEBI" id="CHEBI:597326"/>
    </cofactor>
</comment>
<evidence type="ECO:0000313" key="7">
    <source>
        <dbReference type="Proteomes" id="UP000538147"/>
    </source>
</evidence>
<dbReference type="GO" id="GO:0004794">
    <property type="term" value="F:threonine deaminase activity"/>
    <property type="evidence" value="ECO:0007669"/>
    <property type="project" value="UniProtKB-EC"/>
</dbReference>
<dbReference type="RefSeq" id="WP_184193891.1">
    <property type="nucleotide sequence ID" value="NZ_JACIIV010000001.1"/>
</dbReference>
<keyword evidence="3" id="KW-0663">Pyridoxal phosphate</keyword>
<dbReference type="PANTHER" id="PTHR48078">
    <property type="entry name" value="THREONINE DEHYDRATASE, MITOCHONDRIAL-RELATED"/>
    <property type="match status" value="1"/>
</dbReference>
<dbReference type="GO" id="GO:0006565">
    <property type="term" value="P:L-serine catabolic process"/>
    <property type="evidence" value="ECO:0007669"/>
    <property type="project" value="TreeGrafter"/>
</dbReference>
<evidence type="ECO:0000259" key="5">
    <source>
        <dbReference type="Pfam" id="PF00291"/>
    </source>
</evidence>
<dbReference type="GO" id="GO:0009097">
    <property type="term" value="P:isoleucine biosynthetic process"/>
    <property type="evidence" value="ECO:0007669"/>
    <property type="project" value="TreeGrafter"/>
</dbReference>
<dbReference type="PROSITE" id="PS00165">
    <property type="entry name" value="DEHYDRATASE_SER_THR"/>
    <property type="match status" value="1"/>
</dbReference>
<proteinExistence type="inferred from homology"/>
<dbReference type="EMBL" id="JACIIV010000001">
    <property type="protein sequence ID" value="MBB6226020.1"/>
    <property type="molecule type" value="Genomic_DNA"/>
</dbReference>
<evidence type="ECO:0000256" key="4">
    <source>
        <dbReference type="ARBA" id="ARBA00023239"/>
    </source>
</evidence>
<dbReference type="InterPro" id="IPR050147">
    <property type="entry name" value="Ser/Thr_Dehydratase"/>
</dbReference>
<keyword evidence="4 6" id="KW-0456">Lyase</keyword>
<dbReference type="AlphaFoldDB" id="A0A841L0T7"/>
<reference evidence="6 7" key="1">
    <citation type="submission" date="2020-08" db="EMBL/GenBank/DDBJ databases">
        <title>Genomic Encyclopedia of Type Strains, Phase IV (KMG-IV): sequencing the most valuable type-strain genomes for metagenomic binning, comparative biology and taxonomic classification.</title>
        <authorList>
            <person name="Goeker M."/>
        </authorList>
    </citation>
    <scope>NUCLEOTIDE SEQUENCE [LARGE SCALE GENOMIC DNA]</scope>
    <source>
        <strain evidence="6 7">DSM 102189</strain>
    </source>
</reference>
<comment type="caution">
    <text evidence="6">The sequence shown here is derived from an EMBL/GenBank/DDBJ whole genome shotgun (WGS) entry which is preliminary data.</text>
</comment>
<evidence type="ECO:0000313" key="6">
    <source>
        <dbReference type="EMBL" id="MBB6226020.1"/>
    </source>
</evidence>
<dbReference type="CDD" id="cd01562">
    <property type="entry name" value="Thr-dehyd"/>
    <property type="match status" value="1"/>
</dbReference>
<protein>
    <submittedName>
        <fullName evidence="6">Threonine dehydratase</fullName>
        <ecNumber evidence="6">4.3.1.19</ecNumber>
    </submittedName>
</protein>
<keyword evidence="7" id="KW-1185">Reference proteome</keyword>
<dbReference type="GO" id="GO:0030170">
    <property type="term" value="F:pyridoxal phosphate binding"/>
    <property type="evidence" value="ECO:0007669"/>
    <property type="project" value="InterPro"/>
</dbReference>
<dbReference type="InterPro" id="IPR036052">
    <property type="entry name" value="TrpB-like_PALP_sf"/>
</dbReference>
<dbReference type="EC" id="4.3.1.19" evidence="6"/>
<dbReference type="PANTHER" id="PTHR48078:SF6">
    <property type="entry name" value="L-THREONINE DEHYDRATASE CATABOLIC TDCB"/>
    <property type="match status" value="1"/>
</dbReference>
<dbReference type="FunFam" id="3.40.50.1100:FF:000005">
    <property type="entry name" value="Threonine dehydratase catabolic"/>
    <property type="match status" value="1"/>
</dbReference>
<dbReference type="InterPro" id="IPR001926">
    <property type="entry name" value="TrpB-like_PALP"/>
</dbReference>
<evidence type="ECO:0000256" key="3">
    <source>
        <dbReference type="ARBA" id="ARBA00022898"/>
    </source>
</evidence>
<evidence type="ECO:0000256" key="2">
    <source>
        <dbReference type="ARBA" id="ARBA00010869"/>
    </source>
</evidence>
<feature type="domain" description="Tryptophan synthase beta chain-like PALP" evidence="5">
    <location>
        <begin position="27"/>
        <end position="310"/>
    </location>
</feature>
<comment type="similarity">
    <text evidence="2">Belongs to the serine/threonine dehydratase family.</text>
</comment>